<dbReference type="InterPro" id="IPR003953">
    <property type="entry name" value="FAD-dep_OxRdtase_2_FAD-bd"/>
</dbReference>
<dbReference type="InterPro" id="IPR050315">
    <property type="entry name" value="FAD-oxidoreductase_2"/>
</dbReference>
<dbReference type="EC" id="1.3.99.4" evidence="6"/>
<evidence type="ECO:0000256" key="2">
    <source>
        <dbReference type="ARBA" id="ARBA00022630"/>
    </source>
</evidence>
<dbReference type="GO" id="GO:0047571">
    <property type="term" value="F:3-oxosteroid 1-dehydrogenase activity"/>
    <property type="evidence" value="ECO:0007669"/>
    <property type="project" value="UniProtKB-EC"/>
</dbReference>
<dbReference type="Pfam" id="PF00890">
    <property type="entry name" value="FAD_binding_2"/>
    <property type="match status" value="1"/>
</dbReference>
<reference evidence="6 7" key="1">
    <citation type="submission" date="2019-11" db="EMBL/GenBank/DDBJ databases">
        <authorList>
            <person name="Holert J."/>
        </authorList>
    </citation>
    <scope>NUCLEOTIDE SEQUENCE [LARGE SCALE GENOMIC DNA]</scope>
    <source>
        <strain evidence="6">SB11_3</strain>
    </source>
</reference>
<dbReference type="Proteomes" id="UP000441399">
    <property type="component" value="Unassembled WGS sequence"/>
</dbReference>
<evidence type="ECO:0000256" key="4">
    <source>
        <dbReference type="ARBA" id="ARBA00023002"/>
    </source>
</evidence>
<dbReference type="Gene3D" id="3.50.50.60">
    <property type="entry name" value="FAD/NAD(P)-binding domain"/>
    <property type="match status" value="3"/>
</dbReference>
<dbReference type="PANTHER" id="PTHR43400:SF10">
    <property type="entry name" value="3-OXOSTEROID 1-DEHYDROGENASE"/>
    <property type="match status" value="1"/>
</dbReference>
<keyword evidence="2" id="KW-0285">Flavoprotein</keyword>
<evidence type="ECO:0000256" key="3">
    <source>
        <dbReference type="ARBA" id="ARBA00022827"/>
    </source>
</evidence>
<dbReference type="SUPFAM" id="SSF51905">
    <property type="entry name" value="FAD/NAD(P)-binding domain"/>
    <property type="match status" value="1"/>
</dbReference>
<dbReference type="SUPFAM" id="SSF56425">
    <property type="entry name" value="Succinate dehydrogenase/fumarate reductase flavoprotein, catalytic domain"/>
    <property type="match status" value="1"/>
</dbReference>
<dbReference type="EMBL" id="CACSIO010000045">
    <property type="protein sequence ID" value="CAA0121313.1"/>
    <property type="molecule type" value="Genomic_DNA"/>
</dbReference>
<protein>
    <submittedName>
        <fullName evidence="6">3-oxosteroid 1-dehydrogenase</fullName>
        <ecNumber evidence="6">1.3.99.4</ecNumber>
    </submittedName>
</protein>
<dbReference type="GO" id="GO:0008202">
    <property type="term" value="P:steroid metabolic process"/>
    <property type="evidence" value="ECO:0007669"/>
    <property type="project" value="UniProtKB-ARBA"/>
</dbReference>
<dbReference type="Gene3D" id="3.90.700.10">
    <property type="entry name" value="Succinate dehydrogenase/fumarate reductase flavoprotein, catalytic domain"/>
    <property type="match status" value="1"/>
</dbReference>
<accession>A0A5S9QPY0</accession>
<gene>
    <name evidence="6" type="primary">kstD_4</name>
    <name evidence="6" type="ORF">OPDIPICF_02408</name>
</gene>
<evidence type="ECO:0000313" key="6">
    <source>
        <dbReference type="EMBL" id="CAA0121313.1"/>
    </source>
</evidence>
<sequence length="612" mass="67564">MSESSAYDVIVVGSGPAGLMAALRSAALGKKVALVESEAQIGGTGRGSAYGIWIPQNRLLRDRGIEEDKSACLRWMCKHAYPNQYTVDAPFYGIPELDYRQFSAYFENAGQMLDFLEDESGVEIVFMRNHGDDQDTYDANRALMKARGLPDDPDLARALPDYHPEDEDNEVPVGRYVNFRTDMMAITLYFIAMFRQMDAKLLVSALYEMLRPSVLLQVARGFFSKNDEGAFYYCGAGIRMTRAFKALLLKYRVDVLTSITVDDVLFNASGAVSGVKVRPAGKNVSGNTRELHAPNVVLTVGGFAHNQALLNKYASEFPVQRCASRPTCDGALLETLEDRVKLGHMADVWQTESLLALTRNAVVASDFIGSTNVWHLNGDSAIVVDQRGQRCYNEMAQYSMRSKWYRSPDKEIAVYVFDERTIRRFGGLLGTWSAHLPYLAGVDAVRPSFVVAGDSLDDLTDNLREHLVPFESLVNCSLSADFADNLAASVTRFNGFARDGVDEDFGRGGSLANLGWRAKRAPDNHFPNKTMYPISEDGPYYAMVLCLSCFNTKGGFQTDEHARVLSQHEQPIEGLYAAGNCAASPSNTGYVLSTIGPAMTFAWMAANHIAEH</sequence>
<dbReference type="InterPro" id="IPR027477">
    <property type="entry name" value="Succ_DH/fumarate_Rdtase_cat_sf"/>
</dbReference>
<organism evidence="6 7">
    <name type="scientific">BD1-7 clade bacterium</name>
    <dbReference type="NCBI Taxonomy" id="2029982"/>
    <lineage>
        <taxon>Bacteria</taxon>
        <taxon>Pseudomonadati</taxon>
        <taxon>Pseudomonadota</taxon>
        <taxon>Gammaproteobacteria</taxon>
        <taxon>Cellvibrionales</taxon>
        <taxon>Spongiibacteraceae</taxon>
        <taxon>BD1-7 clade</taxon>
    </lineage>
</organism>
<keyword evidence="4 6" id="KW-0560">Oxidoreductase</keyword>
<comment type="cofactor">
    <cofactor evidence="1">
        <name>FAD</name>
        <dbReference type="ChEBI" id="CHEBI:57692"/>
    </cofactor>
</comment>
<dbReference type="PANTHER" id="PTHR43400">
    <property type="entry name" value="FUMARATE REDUCTASE"/>
    <property type="match status" value="1"/>
</dbReference>
<proteinExistence type="predicted"/>
<evidence type="ECO:0000256" key="1">
    <source>
        <dbReference type="ARBA" id="ARBA00001974"/>
    </source>
</evidence>
<evidence type="ECO:0000259" key="5">
    <source>
        <dbReference type="Pfam" id="PF00890"/>
    </source>
</evidence>
<evidence type="ECO:0000313" key="7">
    <source>
        <dbReference type="Proteomes" id="UP000441399"/>
    </source>
</evidence>
<keyword evidence="3" id="KW-0274">FAD</keyword>
<name>A0A5S9QPY0_9GAMM</name>
<keyword evidence="7" id="KW-1185">Reference proteome</keyword>
<feature type="domain" description="FAD-dependent oxidoreductase 2 FAD-binding" evidence="5">
    <location>
        <begin position="8"/>
        <end position="592"/>
    </location>
</feature>
<dbReference type="InterPro" id="IPR036188">
    <property type="entry name" value="FAD/NAD-bd_sf"/>
</dbReference>
<dbReference type="AlphaFoldDB" id="A0A5S9QPY0"/>
<dbReference type="OrthoDB" id="9813348at2"/>